<accession>A0ABQ6MAU5</accession>
<dbReference type="Pfam" id="PF01590">
    <property type="entry name" value="GAF"/>
    <property type="match status" value="1"/>
</dbReference>
<evidence type="ECO:0000256" key="1">
    <source>
        <dbReference type="SAM" id="MobiDB-lite"/>
    </source>
</evidence>
<feature type="region of interest" description="Disordered" evidence="1">
    <location>
        <begin position="329"/>
        <end position="410"/>
    </location>
</feature>
<feature type="compositionally biased region" description="Polar residues" evidence="1">
    <location>
        <begin position="331"/>
        <end position="342"/>
    </location>
</feature>
<dbReference type="SUPFAM" id="SSF55781">
    <property type="entry name" value="GAF domain-like"/>
    <property type="match status" value="1"/>
</dbReference>
<reference evidence="4 5" key="1">
    <citation type="journal article" date="2023" name="Commun. Biol.">
        <title>Genome analysis of Parmales, the sister group of diatoms, reveals the evolutionary specialization of diatoms from phago-mixotrophs to photoautotrophs.</title>
        <authorList>
            <person name="Ban H."/>
            <person name="Sato S."/>
            <person name="Yoshikawa S."/>
            <person name="Yamada K."/>
            <person name="Nakamura Y."/>
            <person name="Ichinomiya M."/>
            <person name="Sato N."/>
            <person name="Blanc-Mathieu R."/>
            <person name="Endo H."/>
            <person name="Kuwata A."/>
            <person name="Ogata H."/>
        </authorList>
    </citation>
    <scope>NUCLEOTIDE SEQUENCE [LARGE SCALE GENOMIC DNA]</scope>
</reference>
<dbReference type="InterPro" id="IPR029016">
    <property type="entry name" value="GAF-like_dom_sf"/>
</dbReference>
<dbReference type="EMBL" id="BRYB01001310">
    <property type="protein sequence ID" value="GMI22911.1"/>
    <property type="molecule type" value="Genomic_DNA"/>
</dbReference>
<name>A0ABQ6MAU5_9STRA</name>
<feature type="signal peptide" evidence="2">
    <location>
        <begin position="1"/>
        <end position="21"/>
    </location>
</feature>
<feature type="compositionally biased region" description="Basic and acidic residues" evidence="1">
    <location>
        <begin position="344"/>
        <end position="368"/>
    </location>
</feature>
<evidence type="ECO:0000313" key="4">
    <source>
        <dbReference type="EMBL" id="GMI22911.1"/>
    </source>
</evidence>
<organism evidence="4 5">
    <name type="scientific">Tetraparma gracilis</name>
    <dbReference type="NCBI Taxonomy" id="2962635"/>
    <lineage>
        <taxon>Eukaryota</taxon>
        <taxon>Sar</taxon>
        <taxon>Stramenopiles</taxon>
        <taxon>Ochrophyta</taxon>
        <taxon>Bolidophyceae</taxon>
        <taxon>Parmales</taxon>
        <taxon>Triparmaceae</taxon>
        <taxon>Tetraparma</taxon>
    </lineage>
</organism>
<dbReference type="PANTHER" id="PTHR40535">
    <property type="entry name" value="CHROMOSOME UNDETERMINED SCAFFOLD_9, WHOLE GENOME SHOTGUN SEQUENCE"/>
    <property type="match status" value="1"/>
</dbReference>
<protein>
    <recommendedName>
        <fullName evidence="3">GAF domain-containing protein</fullName>
    </recommendedName>
</protein>
<feature type="region of interest" description="Disordered" evidence="1">
    <location>
        <begin position="291"/>
        <end position="311"/>
    </location>
</feature>
<feature type="chain" id="PRO_5045672860" description="GAF domain-containing protein" evidence="2">
    <location>
        <begin position="22"/>
        <end position="579"/>
    </location>
</feature>
<feature type="compositionally biased region" description="Gly residues" evidence="1">
    <location>
        <begin position="374"/>
        <end position="383"/>
    </location>
</feature>
<keyword evidence="5" id="KW-1185">Reference proteome</keyword>
<feature type="domain" description="GAF" evidence="3">
    <location>
        <begin position="486"/>
        <end position="578"/>
    </location>
</feature>
<evidence type="ECO:0000259" key="3">
    <source>
        <dbReference type="Pfam" id="PF01590"/>
    </source>
</evidence>
<evidence type="ECO:0000256" key="2">
    <source>
        <dbReference type="SAM" id="SignalP"/>
    </source>
</evidence>
<dbReference type="Proteomes" id="UP001165060">
    <property type="component" value="Unassembled WGS sequence"/>
</dbReference>
<dbReference type="Gene3D" id="3.30.450.40">
    <property type="match status" value="1"/>
</dbReference>
<comment type="caution">
    <text evidence="4">The sequence shown here is derived from an EMBL/GenBank/DDBJ whole genome shotgun (WGS) entry which is preliminary data.</text>
</comment>
<dbReference type="PANTHER" id="PTHR40535:SF1">
    <property type="entry name" value="CHROMOSOME UNDETERMINED SCAFFOLD_9, WHOLE GENOME SHOTGUN SEQUENCE"/>
    <property type="match status" value="1"/>
</dbReference>
<proteinExistence type="predicted"/>
<evidence type="ECO:0000313" key="5">
    <source>
        <dbReference type="Proteomes" id="UP001165060"/>
    </source>
</evidence>
<keyword evidence="2" id="KW-0732">Signal</keyword>
<sequence length="579" mass="63267">MALSAPVALLVSLALSEGVLGSNPIPADCGGCFCVPGNGGTDPCPDWVPVTEFSDELVSGYRTKTLLNPFEDLLCNPYTDEKCTTSPPQQHVGVDGAVCAFKYSDDASCDEYSMVTYMSEEEAAADGAFLTHTGACGLCSTAQDLAVYMANPDMTSAGKKCATKGLISESWGKACYEDLGYTPPCASIWNFDGIYDGQQCKWTCIRHLFSDSNGPPPLCELNDCLQCDEDEAGPLFKDFAARTRRRSGLASAIARGCDEFPQIIHEVPKAGLINSWTNTFLEFSPSSPYTQKDSTLSAVPTNTSNHSSVSHLSPASKRLAMALNHTPVVFGSSQPTPNVNSCSHRRDPRNMERVRSLIDFRASNEKRPGTSSGRLGGRGGGGAEPWNSRRSRTQSGQLHADGDIISSKPLSKQARQDIIARLATVSIKAPPAKEQSEKSTWQSKLGKQMVNSHFDHHKMKEVRDRQRQYSKQLVATTGDHIALQIDSISRHVVMNFRKLMSSERCALFLHDIKARELYFKPISGLDTNVPEIRFPDNAGIAGWVATNGKMLDIPDAYKDSRFNPEIDKQTGFRTRSILT</sequence>
<dbReference type="InterPro" id="IPR003018">
    <property type="entry name" value="GAF"/>
</dbReference>
<gene>
    <name evidence="4" type="ORF">TeGR_g12477</name>
</gene>